<dbReference type="EMBL" id="CADCWM010001229">
    <property type="protein sequence ID" value="CAA9590045.1"/>
    <property type="molecule type" value="Genomic_DNA"/>
</dbReference>
<sequence length="90" mass="9414">CSSSAAPSWLASRTVSGAAPCSWSASSAPLSHTRCSVSPGPSPSASWPWRSRGRRAGRRRPPRRLSRTAPRRKTGRGASASSGRPSGARD</sequence>
<reference evidence="2" key="1">
    <citation type="submission" date="2020-02" db="EMBL/GenBank/DDBJ databases">
        <authorList>
            <person name="Meier V. D."/>
        </authorList>
    </citation>
    <scope>NUCLEOTIDE SEQUENCE</scope>
    <source>
        <strain evidence="2">AVDCRST_MAG88</strain>
    </source>
</reference>
<gene>
    <name evidence="2" type="ORF">AVDCRST_MAG88-4720</name>
</gene>
<evidence type="ECO:0000313" key="2">
    <source>
        <dbReference type="EMBL" id="CAA9590045.1"/>
    </source>
</evidence>
<evidence type="ECO:0000256" key="1">
    <source>
        <dbReference type="SAM" id="MobiDB-lite"/>
    </source>
</evidence>
<proteinExistence type="predicted"/>
<protein>
    <submittedName>
        <fullName evidence="2">Uncharacterized protein</fullName>
    </submittedName>
</protein>
<accession>A0A6N3IPE4</accession>
<feature type="non-terminal residue" evidence="2">
    <location>
        <position position="90"/>
    </location>
</feature>
<feature type="compositionally biased region" description="Low complexity" evidence="1">
    <location>
        <begin position="76"/>
        <end position="90"/>
    </location>
</feature>
<feature type="compositionally biased region" description="Basic residues" evidence="1">
    <location>
        <begin position="51"/>
        <end position="75"/>
    </location>
</feature>
<feature type="region of interest" description="Disordered" evidence="1">
    <location>
        <begin position="20"/>
        <end position="90"/>
    </location>
</feature>
<feature type="non-terminal residue" evidence="2">
    <location>
        <position position="1"/>
    </location>
</feature>
<feature type="compositionally biased region" description="Low complexity" evidence="1">
    <location>
        <begin position="20"/>
        <end position="50"/>
    </location>
</feature>
<organism evidence="2">
    <name type="scientific">uncultured Thermomicrobiales bacterium</name>
    <dbReference type="NCBI Taxonomy" id="1645740"/>
    <lineage>
        <taxon>Bacteria</taxon>
        <taxon>Pseudomonadati</taxon>
        <taxon>Thermomicrobiota</taxon>
        <taxon>Thermomicrobia</taxon>
        <taxon>Thermomicrobiales</taxon>
        <taxon>environmental samples</taxon>
    </lineage>
</organism>
<dbReference type="AlphaFoldDB" id="A0A6N3IPE4"/>
<name>A0A6N3IPE4_9BACT</name>